<proteinExistence type="predicted"/>
<comment type="caution">
    <text evidence="2">The sequence shown here is derived from an EMBL/GenBank/DDBJ whole genome shotgun (WGS) entry which is preliminary data.</text>
</comment>
<evidence type="ECO:0000313" key="2">
    <source>
        <dbReference type="EMBL" id="KIT15952.1"/>
    </source>
</evidence>
<evidence type="ECO:0000313" key="3">
    <source>
        <dbReference type="Proteomes" id="UP000032232"/>
    </source>
</evidence>
<dbReference type="AlphaFoldDB" id="A0A0D1CMF2"/>
<evidence type="ECO:0000256" key="1">
    <source>
        <dbReference type="SAM" id="SignalP"/>
    </source>
</evidence>
<dbReference type="PATRIC" id="fig|935700.4.peg.2286"/>
<name>A0A0D1CMF2_9RHOB</name>
<sequence>MGVVRLIRHGIAALMLLLALAGAASAQSDKPEYEIIDVRILTYLPERGWISGEFTSGFIRANKKDWQVSLGRGWVGIEGQRFVQSAMTLQDITVLMGIPNREHDPEAFPFVPELAGPYIGEAIFEDGDPFGRRWYLEGADTTAGSFILPVGTNLMRFDAYQLEGAPKQQGAAWWIRLIFYESKEGIIELEPSPPSESEGFDFDNPEDIARGETTPEEDAEYLKELEAAEAAAEAEGFDFDDPEDIARRKTDAVEWQRDMSDDQKAEAQELYDGLISCAEIGSGCPDGYEADILKAGLETDPDGFSDTIRGLAEDVVLGVETTEEGWPKSIPKHEAEEAQADYERVQGCVEGRTSCPDYLDAETVRLFFELADPNAADATNRDIIVDHVSRRYEPDSEE</sequence>
<reference evidence="2 3" key="1">
    <citation type="submission" date="2015-02" db="EMBL/GenBank/DDBJ databases">
        <title>Genome Sequence of Jannaschia aquimarina DSM28248, a member of the Roseobacter clade.</title>
        <authorList>
            <person name="Voget S."/>
            <person name="Daniel R."/>
        </authorList>
    </citation>
    <scope>NUCLEOTIDE SEQUENCE [LARGE SCALE GENOMIC DNA]</scope>
    <source>
        <strain evidence="2 3">GSW-M26</strain>
    </source>
</reference>
<protein>
    <submittedName>
        <fullName evidence="2">Uncharacterized protein</fullName>
    </submittedName>
</protein>
<keyword evidence="3" id="KW-1185">Reference proteome</keyword>
<feature type="chain" id="PRO_5002228465" evidence="1">
    <location>
        <begin position="27"/>
        <end position="398"/>
    </location>
</feature>
<organism evidence="2 3">
    <name type="scientific">Jannaschia aquimarina</name>
    <dbReference type="NCBI Taxonomy" id="935700"/>
    <lineage>
        <taxon>Bacteria</taxon>
        <taxon>Pseudomonadati</taxon>
        <taxon>Pseudomonadota</taxon>
        <taxon>Alphaproteobacteria</taxon>
        <taxon>Rhodobacterales</taxon>
        <taxon>Roseobacteraceae</taxon>
        <taxon>Jannaschia</taxon>
    </lineage>
</organism>
<feature type="signal peptide" evidence="1">
    <location>
        <begin position="1"/>
        <end position="26"/>
    </location>
</feature>
<accession>A0A0D1CMF2</accession>
<keyword evidence="1" id="KW-0732">Signal</keyword>
<dbReference type="EMBL" id="JYFE01000041">
    <property type="protein sequence ID" value="KIT15952.1"/>
    <property type="molecule type" value="Genomic_DNA"/>
</dbReference>
<dbReference type="Proteomes" id="UP000032232">
    <property type="component" value="Unassembled WGS sequence"/>
</dbReference>
<gene>
    <name evidence="2" type="ORF">jaqu_22200</name>
</gene>